<dbReference type="PANTHER" id="PTHR32347">
    <property type="entry name" value="EFFLUX SYSTEM COMPONENT YKNX-RELATED"/>
    <property type="match status" value="1"/>
</dbReference>
<dbReference type="Gene3D" id="2.40.30.170">
    <property type="match status" value="1"/>
</dbReference>
<reference evidence="6 7" key="1">
    <citation type="submission" date="2022-03" db="EMBL/GenBank/DDBJ databases">
        <authorList>
            <person name="Koch H."/>
        </authorList>
    </citation>
    <scope>NUCLEOTIDE SEQUENCE [LARGE SCALE GENOMIC DNA]</scope>
    <source>
        <strain evidence="6 7">G1</strain>
    </source>
</reference>
<accession>A0ABN8HMI8</accession>
<dbReference type="InterPro" id="IPR058636">
    <property type="entry name" value="Beta-barrel_YknX"/>
</dbReference>
<dbReference type="Proteomes" id="UP001295463">
    <property type="component" value="Chromosome"/>
</dbReference>
<organism evidence="6 7">
    <name type="scientific">Trichlorobacter ammonificans</name>
    <dbReference type="NCBI Taxonomy" id="2916410"/>
    <lineage>
        <taxon>Bacteria</taxon>
        <taxon>Pseudomonadati</taxon>
        <taxon>Thermodesulfobacteriota</taxon>
        <taxon>Desulfuromonadia</taxon>
        <taxon>Geobacterales</taxon>
        <taxon>Geobacteraceae</taxon>
        <taxon>Trichlorobacter</taxon>
    </lineage>
</organism>
<evidence type="ECO:0000259" key="5">
    <source>
        <dbReference type="Pfam" id="PF25990"/>
    </source>
</evidence>
<dbReference type="Pfam" id="PF25881">
    <property type="entry name" value="HH_YBHG"/>
    <property type="match status" value="1"/>
</dbReference>
<comment type="subcellular location">
    <subcellularLocation>
        <location evidence="1">Cell envelope</location>
    </subcellularLocation>
</comment>
<dbReference type="EMBL" id="OW150024">
    <property type="protein sequence ID" value="CAH2032582.1"/>
    <property type="molecule type" value="Genomic_DNA"/>
</dbReference>
<name>A0ABN8HMI8_9BACT</name>
<sequence>MSLYPRAVASVLLVWFTLLAVGCNRDKGKGVLKVTGTVETTTVALSFKVPGRLLQRLVDEGQTVRAGQEVARLEETELREEQRARSAQERAARAALQDLEAGSRREEIGQAEAALARLRAEAVRAAEDAVRMEKLIRQEVVAQRDLDTARAARDASAAAVREAEERLRLLKAGPRPDAVQQARATLESAAASRALADSRLADAVLATPVSGQVLTKHAEPGEMLAAGSPVLTVGKLDEVWIRAYIPETELGRIKLGQRATVTSDTWPGKSYSGTVSFIAQQAEFTPKNVQTETERVKLVYRIKITVPNLSLELKPGMPVDALIQITP</sequence>
<dbReference type="PANTHER" id="PTHR32347:SF29">
    <property type="entry name" value="UPF0194 MEMBRANE PROTEIN YBHG"/>
    <property type="match status" value="1"/>
</dbReference>
<dbReference type="SUPFAM" id="SSF111369">
    <property type="entry name" value="HlyD-like secretion proteins"/>
    <property type="match status" value="1"/>
</dbReference>
<dbReference type="InterPro" id="IPR050465">
    <property type="entry name" value="UPF0194_transport"/>
</dbReference>
<evidence type="ECO:0000313" key="6">
    <source>
        <dbReference type="EMBL" id="CAH2032582.1"/>
    </source>
</evidence>
<feature type="domain" description="YbhG-like alpha-helical hairpin" evidence="4">
    <location>
        <begin position="87"/>
        <end position="201"/>
    </location>
</feature>
<dbReference type="RefSeq" id="WP_305733325.1">
    <property type="nucleotide sequence ID" value="NZ_OW150024.1"/>
</dbReference>
<evidence type="ECO:0000256" key="3">
    <source>
        <dbReference type="SAM" id="Coils"/>
    </source>
</evidence>
<dbReference type="PROSITE" id="PS51257">
    <property type="entry name" value="PROKAR_LIPOPROTEIN"/>
    <property type="match status" value="1"/>
</dbReference>
<proteinExistence type="predicted"/>
<gene>
    <name evidence="6" type="ORF">GEAMG1_2746</name>
</gene>
<dbReference type="InterPro" id="IPR059052">
    <property type="entry name" value="HH_YbhG-like"/>
</dbReference>
<keyword evidence="7" id="KW-1185">Reference proteome</keyword>
<feature type="domain" description="YknX-like beta-barrel" evidence="5">
    <location>
        <begin position="241"/>
        <end position="319"/>
    </location>
</feature>
<protein>
    <submittedName>
        <fullName evidence="6">HlyD family secretion protein</fullName>
    </submittedName>
</protein>
<evidence type="ECO:0000256" key="1">
    <source>
        <dbReference type="ARBA" id="ARBA00004196"/>
    </source>
</evidence>
<dbReference type="Gene3D" id="2.40.50.100">
    <property type="match status" value="1"/>
</dbReference>
<evidence type="ECO:0000256" key="2">
    <source>
        <dbReference type="ARBA" id="ARBA00023054"/>
    </source>
</evidence>
<keyword evidence="2 3" id="KW-0175">Coiled coil</keyword>
<dbReference type="Gene3D" id="1.10.287.470">
    <property type="entry name" value="Helix hairpin bin"/>
    <property type="match status" value="1"/>
</dbReference>
<evidence type="ECO:0000259" key="4">
    <source>
        <dbReference type="Pfam" id="PF25881"/>
    </source>
</evidence>
<feature type="coiled-coil region" evidence="3">
    <location>
        <begin position="70"/>
        <end position="166"/>
    </location>
</feature>
<dbReference type="Pfam" id="PF25990">
    <property type="entry name" value="Beta-barrel_YknX"/>
    <property type="match status" value="1"/>
</dbReference>
<evidence type="ECO:0000313" key="7">
    <source>
        <dbReference type="Proteomes" id="UP001295463"/>
    </source>
</evidence>